<sequence>MGKKEKNYYFETFIKSVSYCHDAAAMLRDCFDNYTSIDLPKSIEAMHDIEHAADEIKHEMMNRLVKEFLPPLEREDIVELAHAIDDVTDSIEDVLLGMYMSNTTELREDAKTFAKIIYDCCCGLQKIAAEFHNFRKSALLREIIVEINRLEEEGDRLYVDATRRLYMEETDPVKIFAWSSIYGRLERCCDSCEDVADMVEQIVMKNS</sequence>
<evidence type="ECO:0000313" key="2">
    <source>
        <dbReference type="EMBL" id="MBC6678943.1"/>
    </source>
</evidence>
<name>A0A923SV24_9FIRM</name>
<accession>A0A923SV24</accession>
<dbReference type="InterPro" id="IPR038078">
    <property type="entry name" value="PhoU-like_sf"/>
</dbReference>
<comment type="caution">
    <text evidence="2">The sequence shown here is derived from an EMBL/GenBank/DDBJ whole genome shotgun (WGS) entry which is preliminary data.</text>
</comment>
<protein>
    <submittedName>
        <fullName evidence="2">DUF47 domain-containing protein</fullName>
    </submittedName>
</protein>
<dbReference type="AlphaFoldDB" id="A0A923SV24"/>
<keyword evidence="3" id="KW-1185">Reference proteome</keyword>
<proteinExistence type="inferred from homology"/>
<dbReference type="Pfam" id="PF01865">
    <property type="entry name" value="PhoU_div"/>
    <property type="match status" value="1"/>
</dbReference>
<dbReference type="Gene3D" id="1.20.58.220">
    <property type="entry name" value="Phosphate transport system protein phou homolog 2, domain 2"/>
    <property type="match status" value="1"/>
</dbReference>
<dbReference type="InterPro" id="IPR052912">
    <property type="entry name" value="UPF0111_domain"/>
</dbReference>
<dbReference type="Proteomes" id="UP000602647">
    <property type="component" value="Unassembled WGS sequence"/>
</dbReference>
<dbReference type="SUPFAM" id="SSF109755">
    <property type="entry name" value="PhoU-like"/>
    <property type="match status" value="1"/>
</dbReference>
<comment type="similarity">
    <text evidence="1">Belongs to the UPF0111 family.</text>
</comment>
<dbReference type="PANTHER" id="PTHR37298">
    <property type="entry name" value="UPF0111 PROTEIN YKAA"/>
    <property type="match status" value="1"/>
</dbReference>
<dbReference type="InterPro" id="IPR018445">
    <property type="entry name" value="Put_Phosphate_transp_reg"/>
</dbReference>
<reference evidence="2" key="1">
    <citation type="submission" date="2020-08" db="EMBL/GenBank/DDBJ databases">
        <title>Genome public.</title>
        <authorList>
            <person name="Liu C."/>
            <person name="Sun Q."/>
        </authorList>
    </citation>
    <scope>NUCLEOTIDE SEQUENCE</scope>
    <source>
        <strain evidence="2">BX12</strain>
    </source>
</reference>
<gene>
    <name evidence="2" type="ORF">H9L42_03765</name>
</gene>
<dbReference type="PANTHER" id="PTHR37298:SF1">
    <property type="entry name" value="UPF0111 PROTEIN YKAA"/>
    <property type="match status" value="1"/>
</dbReference>
<evidence type="ECO:0000313" key="3">
    <source>
        <dbReference type="Proteomes" id="UP000602647"/>
    </source>
</evidence>
<dbReference type="EMBL" id="JACRYT010000002">
    <property type="protein sequence ID" value="MBC6678943.1"/>
    <property type="molecule type" value="Genomic_DNA"/>
</dbReference>
<organism evidence="2 3">
    <name type="scientific">Zhenpiania hominis</name>
    <dbReference type="NCBI Taxonomy" id="2763644"/>
    <lineage>
        <taxon>Bacteria</taxon>
        <taxon>Bacillati</taxon>
        <taxon>Bacillota</taxon>
        <taxon>Clostridia</taxon>
        <taxon>Peptostreptococcales</taxon>
        <taxon>Anaerovoracaceae</taxon>
        <taxon>Zhenpiania</taxon>
    </lineage>
</organism>
<dbReference type="RefSeq" id="WP_187302069.1">
    <property type="nucleotide sequence ID" value="NZ_CBCTON010000004.1"/>
</dbReference>
<evidence type="ECO:0000256" key="1">
    <source>
        <dbReference type="ARBA" id="ARBA00008591"/>
    </source>
</evidence>